<feature type="transmembrane region" description="Helical" evidence="4">
    <location>
        <begin position="63"/>
        <end position="84"/>
    </location>
</feature>
<dbReference type="SUPFAM" id="SSF56349">
    <property type="entry name" value="DNA breaking-rejoining enzymes"/>
    <property type="match status" value="1"/>
</dbReference>
<dbReference type="InterPro" id="IPR002104">
    <property type="entry name" value="Integrase_catalytic"/>
</dbReference>
<keyword evidence="2" id="KW-0233">DNA recombination</keyword>
<keyword evidence="4" id="KW-0472">Membrane</keyword>
<evidence type="ECO:0000259" key="5">
    <source>
        <dbReference type="PROSITE" id="PS51898"/>
    </source>
</evidence>
<dbReference type="GO" id="GO:0003677">
    <property type="term" value="F:DNA binding"/>
    <property type="evidence" value="ECO:0007669"/>
    <property type="project" value="UniProtKB-UniRule"/>
</dbReference>
<comment type="caution">
    <text evidence="7">The sequence shown here is derived from an EMBL/GenBank/DDBJ whole genome shotgun (WGS) entry which is preliminary data.</text>
</comment>
<dbReference type="InterPro" id="IPR013762">
    <property type="entry name" value="Integrase-like_cat_sf"/>
</dbReference>
<dbReference type="Gene3D" id="1.10.150.130">
    <property type="match status" value="1"/>
</dbReference>
<dbReference type="GO" id="GO:0015074">
    <property type="term" value="P:DNA integration"/>
    <property type="evidence" value="ECO:0007669"/>
    <property type="project" value="InterPro"/>
</dbReference>
<dbReference type="EMBL" id="BHVZ01000014">
    <property type="protein sequence ID" value="GCB30645.1"/>
    <property type="molecule type" value="Genomic_DNA"/>
</dbReference>
<dbReference type="InterPro" id="IPR010998">
    <property type="entry name" value="Integrase_recombinase_N"/>
</dbReference>
<feature type="domain" description="Tyr recombinase" evidence="5">
    <location>
        <begin position="101"/>
        <end position="275"/>
    </location>
</feature>
<reference evidence="7 8" key="1">
    <citation type="submission" date="2018-10" db="EMBL/GenBank/DDBJ databases">
        <title>Draft Genome Sequence of Anaerotignum sp. KCTC 15736.</title>
        <authorList>
            <person name="Choi S.H."/>
            <person name="Kim J.S."/>
            <person name="Kang S.W."/>
            <person name="Lee J.S."/>
            <person name="Park S.H."/>
        </authorList>
    </citation>
    <scope>NUCLEOTIDE SEQUENCE [LARGE SCALE GENOMIC DNA]</scope>
    <source>
        <strain evidence="7 8">KCTC 15736</strain>
    </source>
</reference>
<name>A0A401LGK6_9FIRM</name>
<accession>A0A401LGK6</accession>
<evidence type="ECO:0000256" key="3">
    <source>
        <dbReference type="PROSITE-ProRule" id="PRU01248"/>
    </source>
</evidence>
<dbReference type="GO" id="GO:0006310">
    <property type="term" value="P:DNA recombination"/>
    <property type="evidence" value="ECO:0007669"/>
    <property type="project" value="UniProtKB-KW"/>
</dbReference>
<evidence type="ECO:0000256" key="1">
    <source>
        <dbReference type="ARBA" id="ARBA00023125"/>
    </source>
</evidence>
<proteinExistence type="predicted"/>
<keyword evidence="4" id="KW-0812">Transmembrane</keyword>
<dbReference type="OrthoDB" id="9801717at2"/>
<evidence type="ECO:0000313" key="8">
    <source>
        <dbReference type="Proteomes" id="UP000287361"/>
    </source>
</evidence>
<gene>
    <name evidence="7" type="primary">xerD_3</name>
    <name evidence="7" type="ORF">KGMB03357_23060</name>
</gene>
<dbReference type="PANTHER" id="PTHR30349">
    <property type="entry name" value="PHAGE INTEGRASE-RELATED"/>
    <property type="match status" value="1"/>
</dbReference>
<dbReference type="AlphaFoldDB" id="A0A401LGK6"/>
<feature type="domain" description="Core-binding (CB)" evidence="6">
    <location>
        <begin position="4"/>
        <end position="83"/>
    </location>
</feature>
<dbReference type="InterPro" id="IPR050090">
    <property type="entry name" value="Tyrosine_recombinase_XerCD"/>
</dbReference>
<dbReference type="InterPro" id="IPR011010">
    <property type="entry name" value="DNA_brk_join_enz"/>
</dbReference>
<evidence type="ECO:0000256" key="2">
    <source>
        <dbReference type="ARBA" id="ARBA00023172"/>
    </source>
</evidence>
<keyword evidence="4" id="KW-1133">Transmembrane helix</keyword>
<protein>
    <submittedName>
        <fullName evidence="7">Integrase</fullName>
    </submittedName>
</protein>
<evidence type="ECO:0000256" key="4">
    <source>
        <dbReference type="SAM" id="Phobius"/>
    </source>
</evidence>
<keyword evidence="8" id="KW-1185">Reference proteome</keyword>
<dbReference type="Proteomes" id="UP000287361">
    <property type="component" value="Unassembled WGS sequence"/>
</dbReference>
<evidence type="ECO:0000313" key="7">
    <source>
        <dbReference type="EMBL" id="GCB30645.1"/>
    </source>
</evidence>
<dbReference type="PROSITE" id="PS51898">
    <property type="entry name" value="TYR_RECOMBINASE"/>
    <property type="match status" value="1"/>
</dbReference>
<dbReference type="Gene3D" id="1.10.443.10">
    <property type="entry name" value="Intergrase catalytic core"/>
    <property type="match status" value="1"/>
</dbReference>
<dbReference type="PROSITE" id="PS51900">
    <property type="entry name" value="CB"/>
    <property type="match status" value="1"/>
</dbReference>
<dbReference type="Pfam" id="PF00589">
    <property type="entry name" value="Phage_integrase"/>
    <property type="match status" value="1"/>
</dbReference>
<evidence type="ECO:0000259" key="6">
    <source>
        <dbReference type="PROSITE" id="PS51900"/>
    </source>
</evidence>
<organism evidence="7 8">
    <name type="scientific">Anaerotignum faecicola</name>
    <dbReference type="NCBI Taxonomy" id="2358141"/>
    <lineage>
        <taxon>Bacteria</taxon>
        <taxon>Bacillati</taxon>
        <taxon>Bacillota</taxon>
        <taxon>Clostridia</taxon>
        <taxon>Lachnospirales</taxon>
        <taxon>Anaerotignaceae</taxon>
        <taxon>Anaerotignum</taxon>
    </lineage>
</organism>
<sequence length="280" mass="32867">MEHILTWEMMREYEKHLRLAEKSSSTIQKYLHDIWRFYEHLPRGKVFTKERVIAYKESLAEQYAISTANAILVALNGLFLFLGWCDCRVKPFKQQRCIFRDKERELSEKEYLSLLKAAKQKGNQRLFYIMETLCNTGIRISELQFITAEAVRTGTAIVNCKGKQRKVLLPQKLRKELQNYCKKNCITSGAVFITRTGKPISRTNVWGEMKRLCKAACVEAKKVFPHNFRHLFAVSFYRLEKDIAKLADLLGHASIETTRIYVMESAESHIRQIERMRLYI</sequence>
<dbReference type="PANTHER" id="PTHR30349:SF89">
    <property type="entry name" value="INTEGRASE_RECOMBINASE"/>
    <property type="match status" value="1"/>
</dbReference>
<dbReference type="InterPro" id="IPR044068">
    <property type="entry name" value="CB"/>
</dbReference>
<keyword evidence="1 3" id="KW-0238">DNA-binding</keyword>